<dbReference type="EMBL" id="JAFLCK010000002">
    <property type="protein sequence ID" value="MBN8659086.1"/>
    <property type="molecule type" value="Genomic_DNA"/>
</dbReference>
<dbReference type="AlphaFoldDB" id="A0A8J7P6W7"/>
<reference evidence="1" key="1">
    <citation type="submission" date="2021-02" db="EMBL/GenBank/DDBJ databases">
        <title>Genome-Resolved Metagenomics of a Microbial Community Performing Photosynthetic Biological Nutrient Removal.</title>
        <authorList>
            <person name="Mcdaniel E.A."/>
        </authorList>
    </citation>
    <scope>NUCLEOTIDE SEQUENCE</scope>
    <source>
        <strain evidence="1">UWPOB_OBS1</strain>
    </source>
</reference>
<evidence type="ECO:0000313" key="2">
    <source>
        <dbReference type="Proteomes" id="UP000664277"/>
    </source>
</evidence>
<sequence>MPLPYSISIADGWKADDRGYYVAYIPKVAPVGMDIYMMGRFVGLNEQQLKAIRDEQALVWADKMHNCITVDDMTKIIVDGAEALYCKTKAPIEGRQWRQWAFVKNGQSFVIVRTVDDKNEAKLIPDVEKMVRSFHVLEPTLAFPGF</sequence>
<organism evidence="1 2">
    <name type="scientific">Candidatus Obscuribacter phosphatis</name>
    <dbReference type="NCBI Taxonomy" id="1906157"/>
    <lineage>
        <taxon>Bacteria</taxon>
        <taxon>Bacillati</taxon>
        <taxon>Candidatus Melainabacteria</taxon>
        <taxon>Candidatus Obscuribacterales</taxon>
        <taxon>Candidatus Obscuribacteraceae</taxon>
        <taxon>Candidatus Obscuribacter</taxon>
    </lineage>
</organism>
<gene>
    <name evidence="1" type="ORF">J0M35_01900</name>
</gene>
<comment type="caution">
    <text evidence="1">The sequence shown here is derived from an EMBL/GenBank/DDBJ whole genome shotgun (WGS) entry which is preliminary data.</text>
</comment>
<accession>A0A8J7P6W7</accession>
<protein>
    <submittedName>
        <fullName evidence="1">Uncharacterized protein</fullName>
    </submittedName>
</protein>
<evidence type="ECO:0000313" key="1">
    <source>
        <dbReference type="EMBL" id="MBN8659086.1"/>
    </source>
</evidence>
<proteinExistence type="predicted"/>
<dbReference type="Proteomes" id="UP000664277">
    <property type="component" value="Unassembled WGS sequence"/>
</dbReference>
<name>A0A8J7P6W7_9BACT</name>